<dbReference type="CDD" id="cd12797">
    <property type="entry name" value="M23_peptidase"/>
    <property type="match status" value="1"/>
</dbReference>
<comment type="caution">
    <text evidence="5">The sequence shown here is derived from an EMBL/GenBank/DDBJ whole genome shotgun (WGS) entry which is preliminary data.</text>
</comment>
<dbReference type="PANTHER" id="PTHR21666">
    <property type="entry name" value="PEPTIDASE-RELATED"/>
    <property type="match status" value="1"/>
</dbReference>
<dbReference type="InterPro" id="IPR011098">
    <property type="entry name" value="G5_dom"/>
</dbReference>
<dbReference type="PROSITE" id="PS51782">
    <property type="entry name" value="LYSM"/>
    <property type="match status" value="1"/>
</dbReference>
<evidence type="ECO:0000313" key="6">
    <source>
        <dbReference type="Proteomes" id="UP000249377"/>
    </source>
</evidence>
<evidence type="ECO:0000313" key="5">
    <source>
        <dbReference type="EMBL" id="RAQ30320.1"/>
    </source>
</evidence>
<dbReference type="RefSeq" id="WP_112331517.1">
    <property type="nucleotide sequence ID" value="NZ_QLYR01000001.1"/>
</dbReference>
<organism evidence="5 6">
    <name type="scientific">Hydrogeniiclostridium mannosilyticum</name>
    <dbReference type="NCBI Taxonomy" id="2764322"/>
    <lineage>
        <taxon>Bacteria</taxon>
        <taxon>Bacillati</taxon>
        <taxon>Bacillota</taxon>
        <taxon>Clostridia</taxon>
        <taxon>Eubacteriales</taxon>
        <taxon>Acutalibacteraceae</taxon>
        <taxon>Hydrogeniiclostridium</taxon>
    </lineage>
</organism>
<dbReference type="AlphaFoldDB" id="A0A328UJE7"/>
<evidence type="ECO:0000259" key="3">
    <source>
        <dbReference type="PROSITE" id="PS51109"/>
    </source>
</evidence>
<dbReference type="InterPro" id="IPR011055">
    <property type="entry name" value="Dup_hybrid_motif"/>
</dbReference>
<protein>
    <submittedName>
        <fullName evidence="5">Peptidase M23</fullName>
    </submittedName>
</protein>
<dbReference type="InterPro" id="IPR050570">
    <property type="entry name" value="Cell_wall_metabolism_enzyme"/>
</dbReference>
<feature type="transmembrane region" description="Helical" evidence="2">
    <location>
        <begin position="117"/>
        <end position="141"/>
    </location>
</feature>
<proteinExistence type="predicted"/>
<dbReference type="PROSITE" id="PS51109">
    <property type="entry name" value="G5"/>
    <property type="match status" value="1"/>
</dbReference>
<sequence length="568" mass="61852">MKRQEKMKQEGQNNGGARLTRLSRFLYIVGVQSVRVLKKLGRWLKKKLRPLWMFIGLWLNRLTGRWIAGLKAESRALGEGLKIARARLQKARSFGLLQMMEEFFSVVSKSMVRHRKVFWAIINVAAPAAAVIALFFTVQYWSGLEFGLLLSYGDEQVGVIQDESTFDAATDMVNARMVHAAPQDAEAAVSLTPVFSLVAADKSAYTSAAAVCDAIIEQSDGIIAEGTGLSVDGKIVGVVKSSADLNHILNEILEEAKQGDSKAEAQFAQHIETTTGLFPTSAFISSNELSAMLQGTGLSPRAYKVQENDSIDNIAESFALSQTELRTINPSLTEEELQPGNILMVNIPKKMLEVEVTKLETYEEEIPYSTVTENDDSQYTDYTAVRVQGVNGVKEQTDRVTYIDGEEVNREKVSEVVVSEPTDKVVVTGTKKRPTGYEPGIGSGLLIWPTPSLRIITTYYEYRWGSFHTGLDISGGAAAGKPIVAADGGVVTTAGYHSSYGNYIIINHGNGMTTLYAHSSRLLVSVGDKVAKGQTIALVGSTGNSTGAHLHFEVRVNGALQNPLQYVG</sequence>
<dbReference type="InterPro" id="IPR016047">
    <property type="entry name" value="M23ase_b-sheet_dom"/>
</dbReference>
<keyword evidence="6" id="KW-1185">Reference proteome</keyword>
<dbReference type="Gene3D" id="2.20.230.10">
    <property type="entry name" value="Resuscitation-promoting factor rpfb"/>
    <property type="match status" value="1"/>
</dbReference>
<feature type="domain" description="G5" evidence="3">
    <location>
        <begin position="352"/>
        <end position="432"/>
    </location>
</feature>
<gene>
    <name evidence="5" type="ORF">DPQ25_02100</name>
</gene>
<dbReference type="CDD" id="cd00118">
    <property type="entry name" value="LysM"/>
    <property type="match status" value="1"/>
</dbReference>
<dbReference type="Pfam" id="PF01476">
    <property type="entry name" value="LysM"/>
    <property type="match status" value="1"/>
</dbReference>
<dbReference type="Gene3D" id="3.10.350.10">
    <property type="entry name" value="LysM domain"/>
    <property type="match status" value="1"/>
</dbReference>
<dbReference type="Pfam" id="PF07501">
    <property type="entry name" value="G5"/>
    <property type="match status" value="1"/>
</dbReference>
<keyword evidence="2" id="KW-0812">Transmembrane</keyword>
<keyword evidence="2" id="KW-0472">Membrane</keyword>
<accession>A0A328UJE7</accession>
<evidence type="ECO:0000259" key="4">
    <source>
        <dbReference type="PROSITE" id="PS51782"/>
    </source>
</evidence>
<dbReference type="PANTHER" id="PTHR21666:SF270">
    <property type="entry name" value="MUREIN HYDROLASE ACTIVATOR ENVC"/>
    <property type="match status" value="1"/>
</dbReference>
<dbReference type="InterPro" id="IPR036779">
    <property type="entry name" value="LysM_dom_sf"/>
</dbReference>
<dbReference type="InterPro" id="IPR018392">
    <property type="entry name" value="LysM"/>
</dbReference>
<dbReference type="Gene3D" id="2.70.70.10">
    <property type="entry name" value="Glucose Permease (Domain IIA)"/>
    <property type="match status" value="1"/>
</dbReference>
<dbReference type="GO" id="GO:0004222">
    <property type="term" value="F:metalloendopeptidase activity"/>
    <property type="evidence" value="ECO:0007669"/>
    <property type="project" value="TreeGrafter"/>
</dbReference>
<evidence type="ECO:0000256" key="2">
    <source>
        <dbReference type="SAM" id="Phobius"/>
    </source>
</evidence>
<dbReference type="SUPFAM" id="SSF51261">
    <property type="entry name" value="Duplicated hybrid motif"/>
    <property type="match status" value="1"/>
</dbReference>
<dbReference type="SUPFAM" id="SSF54106">
    <property type="entry name" value="LysM domain"/>
    <property type="match status" value="1"/>
</dbReference>
<dbReference type="Proteomes" id="UP000249377">
    <property type="component" value="Unassembled WGS sequence"/>
</dbReference>
<feature type="domain" description="LysM" evidence="4">
    <location>
        <begin position="301"/>
        <end position="345"/>
    </location>
</feature>
<dbReference type="Pfam" id="PF01551">
    <property type="entry name" value="Peptidase_M23"/>
    <property type="match status" value="1"/>
</dbReference>
<dbReference type="SMART" id="SM00257">
    <property type="entry name" value="LysM"/>
    <property type="match status" value="1"/>
</dbReference>
<keyword evidence="2" id="KW-1133">Transmembrane helix</keyword>
<dbReference type="EMBL" id="QLYR01000001">
    <property type="protein sequence ID" value="RAQ30320.1"/>
    <property type="molecule type" value="Genomic_DNA"/>
</dbReference>
<dbReference type="SMART" id="SM01208">
    <property type="entry name" value="G5"/>
    <property type="match status" value="1"/>
</dbReference>
<reference evidence="5 6" key="1">
    <citation type="submission" date="2018-06" db="EMBL/GenBank/DDBJ databases">
        <title>Noncontiguous genome sequence of Ruminococcaceae bacterium ASD2818.</title>
        <authorList>
            <person name="Chaplin A.V."/>
            <person name="Sokolova S.R."/>
            <person name="Kochetkova T.O."/>
            <person name="Goltsov A.Y."/>
            <person name="Trofimov D.Y."/>
            <person name="Efimov B.A."/>
        </authorList>
    </citation>
    <scope>NUCLEOTIDE SEQUENCE [LARGE SCALE GENOMIC DNA]</scope>
    <source>
        <strain evidence="5 6">ASD2818</strain>
    </source>
</reference>
<keyword evidence="1" id="KW-0732">Signal</keyword>
<evidence type="ECO:0000256" key="1">
    <source>
        <dbReference type="ARBA" id="ARBA00022729"/>
    </source>
</evidence>
<name>A0A328UJE7_9FIRM</name>